<dbReference type="RefSeq" id="WP_011435593.1">
    <property type="nucleotide sequence ID" value="NC_007777.1"/>
</dbReference>
<dbReference type="InterPro" id="IPR037049">
    <property type="entry name" value="DUF1214_C_sf"/>
</dbReference>
<dbReference type="PANTHER" id="PTHR36509">
    <property type="entry name" value="BLL3101 PROTEIN"/>
    <property type="match status" value="1"/>
</dbReference>
<dbReference type="Pfam" id="PF06863">
    <property type="entry name" value="DUF1254"/>
    <property type="match status" value="1"/>
</dbReference>
<dbReference type="InterPro" id="IPR010679">
    <property type="entry name" value="DUF1254"/>
</dbReference>
<sequence>MLASDHRLGLAAEAFIFGYPLVSNVRLSVRTAAEGIGPIRPAGYNAFAHETEPPAPLSCFVSVDNDALCSVAEVDLTPGPLVLRIPDTPDRYSVMIFMDAWRNNFAYVGRRTTGGRGGRYLLVPPGWTGSAPASLARIEAPTRLLTLINRFGFDGPADIAAVSRLQEELDLSPLDSEARRAEGPPEHSKRVCDDLRFWEELRIWLRAYPPSRAEAEYARHFTSLGILDDPSPYVDPNPGLAWSLRTGLRAGRDKLERVAHAGRALTNGWVSTPHALDFNLDRLGPGTIDDPAWRISDRAQARLARAMAARLPRGATHGYEEIQASRAIDTDGRQLSGAHRYLLELVPPPQAAFWSLTMYDAPEYYLVENPLHRYSLRSGDRDLRRGPDGSVRILLQSDPPEDGGPLDNWLPAAVGDFRPVLRIYEPGADVLDGTYVLPPIRRIDRSPGQPIIRTTVHRGVGAPGQAGHPGGQVSLDDHR</sequence>
<evidence type="ECO:0000313" key="4">
    <source>
        <dbReference type="EMBL" id="ABD10526.1"/>
    </source>
</evidence>
<dbReference type="AlphaFoldDB" id="Q2JDW6"/>
<dbReference type="SUPFAM" id="SSF160935">
    <property type="entry name" value="VPA0735-like"/>
    <property type="match status" value="1"/>
</dbReference>
<dbReference type="InterPro" id="IPR010621">
    <property type="entry name" value="DUF1214"/>
</dbReference>
<dbReference type="Proteomes" id="UP000001937">
    <property type="component" value="Chromosome"/>
</dbReference>
<evidence type="ECO:0000259" key="2">
    <source>
        <dbReference type="Pfam" id="PF06742"/>
    </source>
</evidence>
<evidence type="ECO:0000259" key="3">
    <source>
        <dbReference type="Pfam" id="PF06863"/>
    </source>
</evidence>
<dbReference type="PhylomeDB" id="Q2JDW6"/>
<dbReference type="STRING" id="106370.Francci3_1147"/>
<proteinExistence type="predicted"/>
<dbReference type="OrthoDB" id="40820at2"/>
<evidence type="ECO:0008006" key="6">
    <source>
        <dbReference type="Google" id="ProtNLM"/>
    </source>
</evidence>
<evidence type="ECO:0000313" key="5">
    <source>
        <dbReference type="Proteomes" id="UP000001937"/>
    </source>
</evidence>
<dbReference type="InterPro" id="IPR037050">
    <property type="entry name" value="DUF1254_sf"/>
</dbReference>
<feature type="domain" description="DUF1254" evidence="3">
    <location>
        <begin position="45"/>
        <end position="173"/>
    </location>
</feature>
<accession>Q2JDW6</accession>
<dbReference type="KEGG" id="fra:Francci3_1147"/>
<feature type="domain" description="DUF1214" evidence="2">
    <location>
        <begin position="321"/>
        <end position="427"/>
    </location>
</feature>
<dbReference type="HOGENOM" id="CLU_027269_1_1_11"/>
<dbReference type="EMBL" id="CP000249">
    <property type="protein sequence ID" value="ABD10526.1"/>
    <property type="molecule type" value="Genomic_DNA"/>
</dbReference>
<dbReference type="PANTHER" id="PTHR36509:SF2">
    <property type="entry name" value="BLL3101 PROTEIN"/>
    <property type="match status" value="1"/>
</dbReference>
<dbReference type="Gene3D" id="2.60.40.1610">
    <property type="entry name" value="Domain of unknown function DUF1254"/>
    <property type="match status" value="1"/>
</dbReference>
<feature type="region of interest" description="Disordered" evidence="1">
    <location>
        <begin position="458"/>
        <end position="479"/>
    </location>
</feature>
<reference evidence="4 5" key="1">
    <citation type="journal article" date="2007" name="Genome Res.">
        <title>Genome characteristics of facultatively symbiotic Frankia sp. strains reflect host range and host plant biogeography.</title>
        <authorList>
            <person name="Normand P."/>
            <person name="Lapierre P."/>
            <person name="Tisa L.S."/>
            <person name="Gogarten J.P."/>
            <person name="Alloisio N."/>
            <person name="Bagnarol E."/>
            <person name="Bassi C.A."/>
            <person name="Berry A.M."/>
            <person name="Bickhart D.M."/>
            <person name="Choisne N."/>
            <person name="Couloux A."/>
            <person name="Cournoyer B."/>
            <person name="Cruveiller S."/>
            <person name="Daubin V."/>
            <person name="Demange N."/>
            <person name="Francino M.P."/>
            <person name="Goltsman E."/>
            <person name="Huang Y."/>
            <person name="Kopp O.R."/>
            <person name="Labarre L."/>
            <person name="Lapidus A."/>
            <person name="Lavire C."/>
            <person name="Marechal J."/>
            <person name="Martinez M."/>
            <person name="Mastronunzio J.E."/>
            <person name="Mullin B.C."/>
            <person name="Niemann J."/>
            <person name="Pujic P."/>
            <person name="Rawnsley T."/>
            <person name="Rouy Z."/>
            <person name="Schenowitz C."/>
            <person name="Sellstedt A."/>
            <person name="Tavares F."/>
            <person name="Tomkins J.P."/>
            <person name="Vallenet D."/>
            <person name="Valverde C."/>
            <person name="Wall L.G."/>
            <person name="Wang Y."/>
            <person name="Medigue C."/>
            <person name="Benson D.R."/>
        </authorList>
    </citation>
    <scope>NUCLEOTIDE SEQUENCE [LARGE SCALE GENOMIC DNA]</scope>
    <source>
        <strain evidence="5">DSM 45818 / CECT 9043 / CcI3</strain>
    </source>
</reference>
<name>Q2JDW6_FRACC</name>
<dbReference type="Pfam" id="PF06742">
    <property type="entry name" value="DUF1214"/>
    <property type="match status" value="1"/>
</dbReference>
<protein>
    <recommendedName>
        <fullName evidence="6">DUF1254 domain-containing protein</fullName>
    </recommendedName>
</protein>
<dbReference type="Gene3D" id="2.60.120.600">
    <property type="entry name" value="Domain of unknown function DUF1214, C-terminal domain"/>
    <property type="match status" value="1"/>
</dbReference>
<feature type="compositionally biased region" description="Gly residues" evidence="1">
    <location>
        <begin position="461"/>
        <end position="470"/>
    </location>
</feature>
<dbReference type="eggNOG" id="COG5361">
    <property type="taxonomic scope" value="Bacteria"/>
</dbReference>
<evidence type="ECO:0000256" key="1">
    <source>
        <dbReference type="SAM" id="MobiDB-lite"/>
    </source>
</evidence>
<gene>
    <name evidence="4" type="ordered locus">Francci3_1147</name>
</gene>
<organism evidence="4 5">
    <name type="scientific">Frankia casuarinae (strain DSM 45818 / CECT 9043 / HFP020203 / CcI3)</name>
    <dbReference type="NCBI Taxonomy" id="106370"/>
    <lineage>
        <taxon>Bacteria</taxon>
        <taxon>Bacillati</taxon>
        <taxon>Actinomycetota</taxon>
        <taxon>Actinomycetes</taxon>
        <taxon>Frankiales</taxon>
        <taxon>Frankiaceae</taxon>
        <taxon>Frankia</taxon>
    </lineage>
</organism>
<keyword evidence="5" id="KW-1185">Reference proteome</keyword>